<organism evidence="1 2">
    <name type="scientific">Flavobacterium phragmitis</name>
    <dbReference type="NCBI Taxonomy" id="739143"/>
    <lineage>
        <taxon>Bacteria</taxon>
        <taxon>Pseudomonadati</taxon>
        <taxon>Bacteroidota</taxon>
        <taxon>Flavobacteriia</taxon>
        <taxon>Flavobacteriales</taxon>
        <taxon>Flavobacteriaceae</taxon>
        <taxon>Flavobacterium</taxon>
    </lineage>
</organism>
<sequence length="53" mass="6017">MTKDKIKELQRKIVEGLKVSSKKMIENKKKTNGKIVVYADGKIQTINAVDIKD</sequence>
<dbReference type="Proteomes" id="UP000199672">
    <property type="component" value="Unassembled WGS sequence"/>
</dbReference>
<reference evidence="2" key="1">
    <citation type="submission" date="2016-10" db="EMBL/GenBank/DDBJ databases">
        <authorList>
            <person name="Varghese N."/>
            <person name="Submissions S."/>
        </authorList>
    </citation>
    <scope>NUCLEOTIDE SEQUENCE [LARGE SCALE GENOMIC DNA]</scope>
    <source>
        <strain evidence="2">CGMCC 1.10370</strain>
    </source>
</reference>
<dbReference type="RefSeq" id="WP_167365468.1">
    <property type="nucleotide sequence ID" value="NZ_FOMH01000011.1"/>
</dbReference>
<protein>
    <submittedName>
        <fullName evidence="1">Uncharacterized protein</fullName>
    </submittedName>
</protein>
<evidence type="ECO:0000313" key="2">
    <source>
        <dbReference type="Proteomes" id="UP000199672"/>
    </source>
</evidence>
<evidence type="ECO:0000313" key="1">
    <source>
        <dbReference type="EMBL" id="SFD75600.1"/>
    </source>
</evidence>
<keyword evidence="2" id="KW-1185">Reference proteome</keyword>
<gene>
    <name evidence="1" type="ORF">SAMN05216297_111242</name>
</gene>
<accession>A0A1I1V5K6</accession>
<dbReference type="AlphaFoldDB" id="A0A1I1V5K6"/>
<name>A0A1I1V5K6_9FLAO</name>
<proteinExistence type="predicted"/>
<dbReference type="EMBL" id="FOMH01000011">
    <property type="protein sequence ID" value="SFD75600.1"/>
    <property type="molecule type" value="Genomic_DNA"/>
</dbReference>